<evidence type="ECO:0000313" key="4">
    <source>
        <dbReference type="Proteomes" id="UP001172681"/>
    </source>
</evidence>
<feature type="region of interest" description="Disordered" evidence="1">
    <location>
        <begin position="379"/>
        <end position="413"/>
    </location>
</feature>
<feature type="compositionally biased region" description="Polar residues" evidence="1">
    <location>
        <begin position="775"/>
        <end position="784"/>
    </location>
</feature>
<dbReference type="PANTHER" id="PTHR39601">
    <property type="entry name" value="CHORIOGENIN HMINOR"/>
    <property type="match status" value="1"/>
</dbReference>
<dbReference type="EMBL" id="JAPDRN010000048">
    <property type="protein sequence ID" value="KAJ9633273.1"/>
    <property type="molecule type" value="Genomic_DNA"/>
</dbReference>
<gene>
    <name evidence="3" type="ORF">H2204_007169</name>
</gene>
<reference evidence="3" key="1">
    <citation type="submission" date="2022-10" db="EMBL/GenBank/DDBJ databases">
        <title>Culturing micro-colonial fungi from biological soil crusts in the Mojave desert and describing Neophaeococcomyces mojavensis, and introducing the new genera and species Taxawa tesnikishii.</title>
        <authorList>
            <person name="Kurbessoian T."/>
            <person name="Stajich J.E."/>
        </authorList>
    </citation>
    <scope>NUCLEOTIDE SEQUENCE</scope>
    <source>
        <strain evidence="3">TK_35</strain>
    </source>
</reference>
<dbReference type="Proteomes" id="UP001172681">
    <property type="component" value="Unassembled WGS sequence"/>
</dbReference>
<dbReference type="AlphaFoldDB" id="A0AA39CVX4"/>
<protein>
    <recommendedName>
        <fullName evidence="2">DUF8004 domain-containing protein</fullName>
    </recommendedName>
</protein>
<feature type="domain" description="DUF8004" evidence="2">
    <location>
        <begin position="173"/>
        <end position="262"/>
    </location>
</feature>
<feature type="region of interest" description="Disordered" evidence="1">
    <location>
        <begin position="774"/>
        <end position="800"/>
    </location>
</feature>
<evidence type="ECO:0000256" key="1">
    <source>
        <dbReference type="SAM" id="MobiDB-lite"/>
    </source>
</evidence>
<name>A0AA39CVX4_9EURO</name>
<dbReference type="PANTHER" id="PTHR39601:SF1">
    <property type="entry name" value="CHORIOGENIN HMINOR"/>
    <property type="match status" value="1"/>
</dbReference>
<feature type="compositionally biased region" description="Basic and acidic residues" evidence="1">
    <location>
        <begin position="400"/>
        <end position="413"/>
    </location>
</feature>
<feature type="compositionally biased region" description="Low complexity" evidence="1">
    <location>
        <begin position="697"/>
        <end position="709"/>
    </location>
</feature>
<dbReference type="InterPro" id="IPR058317">
    <property type="entry name" value="DUF8004"/>
</dbReference>
<feature type="compositionally biased region" description="Basic residues" evidence="1">
    <location>
        <begin position="387"/>
        <end position="399"/>
    </location>
</feature>
<evidence type="ECO:0000313" key="3">
    <source>
        <dbReference type="EMBL" id="KAJ9633273.1"/>
    </source>
</evidence>
<feature type="region of interest" description="Disordered" evidence="1">
    <location>
        <begin position="666"/>
        <end position="729"/>
    </location>
</feature>
<organism evidence="3 4">
    <name type="scientific">Knufia peltigerae</name>
    <dbReference type="NCBI Taxonomy" id="1002370"/>
    <lineage>
        <taxon>Eukaryota</taxon>
        <taxon>Fungi</taxon>
        <taxon>Dikarya</taxon>
        <taxon>Ascomycota</taxon>
        <taxon>Pezizomycotina</taxon>
        <taxon>Eurotiomycetes</taxon>
        <taxon>Chaetothyriomycetidae</taxon>
        <taxon>Chaetothyriales</taxon>
        <taxon>Trichomeriaceae</taxon>
        <taxon>Knufia</taxon>
    </lineage>
</organism>
<accession>A0AA39CVX4</accession>
<comment type="caution">
    <text evidence="3">The sequence shown here is derived from an EMBL/GenBank/DDBJ whole genome shotgun (WGS) entry which is preliminary data.</text>
</comment>
<feature type="compositionally biased region" description="Basic and acidic residues" evidence="1">
    <location>
        <begin position="785"/>
        <end position="800"/>
    </location>
</feature>
<dbReference type="Pfam" id="PF26013">
    <property type="entry name" value="DUF8004"/>
    <property type="match status" value="1"/>
</dbReference>
<proteinExistence type="predicted"/>
<sequence>MRRAAGRVTFEDIRSAGLRRWDGRLRITTDWINVFHEPELCWPTGDCLVYLREPGQSSRGPAFRVHTAFLRVKGFESLVERCVVRNSIHAASQCVLPNCPGCDPEQSLLELYIPAPYGSGLEETFDHHVTTRNFFAWLYNRPLAGRTLGKALVELKKRIDDYRADDSSQNKLEVVSYAENQRYLDFRECVDHSLAALHLAEDLRIEDLWVDAFSHCVGMSHRGLRSSIEYAMVSSRAKSLISHARTEMDTRLQNVDEALVDFFEDEISDSFLGLPQTAKDHLNRTRAFFKKIYVERYGSWPPSDFEEDSVKQTVYAAIFSDFQNLYQHLVDPNSAPGMEETDISKTGGMCTIQNIQAFDAKHDFEPLAQPLPLMPTALESVSSQRSKTQRRKSWNPIQKRKVDREARKQRDKQALVAASNRDVLVMNSEVVRKFSEYEQQTVDDDLEGLPITEGRKVRWMLVYAILQVFHGVMHAPKQVRNTRGLTYSLCCHPPKQLPWQGAQRPMLRSMTASVSQVELVPDQSYSHTNTSASASPVIEEMISRGRSFKARRRTLPAQLEGALAGAPWMMTKTPPSSRSSSLRRLMSRRSRTTPEPMPTIKRPAFCQIYVEGYGNGLNEINRETMATKMVASELTAEPEANHDLIREEFPEPQELVGHEVHELDAASAGESPTAQQGAASVPILEDEPSTPPEMSRESSSASANSNWSKKSSRDSDSDELAPTTPADDTICTLQEILRSTHSLNIEGGRPTVGKRTSSLTPVSADMIRVVAHHGASTSTSTMRSSDNDHDHDHDHDRDQLNDAMSVPSIHFNTLTWDRILDQHAVRKRPVTAPATSSIQVGA</sequence>
<feature type="region of interest" description="Disordered" evidence="1">
    <location>
        <begin position="568"/>
        <end position="599"/>
    </location>
</feature>
<keyword evidence="4" id="KW-1185">Reference proteome</keyword>
<evidence type="ECO:0000259" key="2">
    <source>
        <dbReference type="Pfam" id="PF26013"/>
    </source>
</evidence>